<name>A0A0D2LWM7_HYPSF</name>
<dbReference type="Gene3D" id="1.10.10.1620">
    <property type="match status" value="1"/>
</dbReference>
<dbReference type="Proteomes" id="UP000054270">
    <property type="component" value="Unassembled WGS sequence"/>
</dbReference>
<organism evidence="2 3">
    <name type="scientific">Hypholoma sublateritium (strain FD-334 SS-4)</name>
    <dbReference type="NCBI Taxonomy" id="945553"/>
    <lineage>
        <taxon>Eukaryota</taxon>
        <taxon>Fungi</taxon>
        <taxon>Dikarya</taxon>
        <taxon>Basidiomycota</taxon>
        <taxon>Agaricomycotina</taxon>
        <taxon>Agaricomycetes</taxon>
        <taxon>Agaricomycetidae</taxon>
        <taxon>Agaricales</taxon>
        <taxon>Agaricineae</taxon>
        <taxon>Strophariaceae</taxon>
        <taxon>Hypholoma</taxon>
    </lineage>
</organism>
<evidence type="ECO:0000313" key="2">
    <source>
        <dbReference type="EMBL" id="KJA15248.1"/>
    </source>
</evidence>
<dbReference type="GO" id="GO:0009063">
    <property type="term" value="P:amino acid catabolic process"/>
    <property type="evidence" value="ECO:0007669"/>
    <property type="project" value="TreeGrafter"/>
</dbReference>
<dbReference type="STRING" id="945553.A0A0D2LWM7"/>
<dbReference type="InterPro" id="IPR036188">
    <property type="entry name" value="FAD/NAD-bd_sf"/>
</dbReference>
<evidence type="ECO:0000259" key="1">
    <source>
        <dbReference type="Pfam" id="PF01593"/>
    </source>
</evidence>
<reference evidence="3" key="1">
    <citation type="submission" date="2014-04" db="EMBL/GenBank/DDBJ databases">
        <title>Evolutionary Origins and Diversification of the Mycorrhizal Mutualists.</title>
        <authorList>
            <consortium name="DOE Joint Genome Institute"/>
            <consortium name="Mycorrhizal Genomics Consortium"/>
            <person name="Kohler A."/>
            <person name="Kuo A."/>
            <person name="Nagy L.G."/>
            <person name="Floudas D."/>
            <person name="Copeland A."/>
            <person name="Barry K.W."/>
            <person name="Cichocki N."/>
            <person name="Veneault-Fourrey C."/>
            <person name="LaButti K."/>
            <person name="Lindquist E.A."/>
            <person name="Lipzen A."/>
            <person name="Lundell T."/>
            <person name="Morin E."/>
            <person name="Murat C."/>
            <person name="Riley R."/>
            <person name="Ohm R."/>
            <person name="Sun H."/>
            <person name="Tunlid A."/>
            <person name="Henrissat B."/>
            <person name="Grigoriev I.V."/>
            <person name="Hibbett D.S."/>
            <person name="Martin F."/>
        </authorList>
    </citation>
    <scope>NUCLEOTIDE SEQUENCE [LARGE SCALE GENOMIC DNA]</scope>
    <source>
        <strain evidence="3">FD-334 SS-4</strain>
    </source>
</reference>
<protein>
    <recommendedName>
        <fullName evidence="1">Amine oxidase domain-containing protein</fullName>
    </recommendedName>
</protein>
<dbReference type="SUPFAM" id="SSF54373">
    <property type="entry name" value="FAD-linked reductases, C-terminal domain"/>
    <property type="match status" value="1"/>
</dbReference>
<dbReference type="Gene3D" id="3.50.50.60">
    <property type="entry name" value="FAD/NAD(P)-binding domain"/>
    <property type="match status" value="1"/>
</dbReference>
<dbReference type="OrthoDB" id="7777654at2759"/>
<feature type="domain" description="Amine oxidase" evidence="1">
    <location>
        <begin position="70"/>
        <end position="598"/>
    </location>
</feature>
<dbReference type="GO" id="GO:0001716">
    <property type="term" value="F:L-amino-acid oxidase activity"/>
    <property type="evidence" value="ECO:0007669"/>
    <property type="project" value="TreeGrafter"/>
</dbReference>
<dbReference type="AlphaFoldDB" id="A0A0D2LWM7"/>
<evidence type="ECO:0000313" key="3">
    <source>
        <dbReference type="Proteomes" id="UP000054270"/>
    </source>
</evidence>
<accession>A0A0D2LWM7</accession>
<dbReference type="EMBL" id="KN817650">
    <property type="protein sequence ID" value="KJA15248.1"/>
    <property type="molecule type" value="Genomic_DNA"/>
</dbReference>
<dbReference type="PANTHER" id="PTHR10742:SF342">
    <property type="entry name" value="AMINE OXIDASE"/>
    <property type="match status" value="1"/>
</dbReference>
<dbReference type="InterPro" id="IPR050281">
    <property type="entry name" value="Flavin_monoamine_oxidase"/>
</dbReference>
<dbReference type="PANTHER" id="PTHR10742">
    <property type="entry name" value="FLAVIN MONOAMINE OXIDASE"/>
    <property type="match status" value="1"/>
</dbReference>
<dbReference type="OMA" id="HMWARDV"/>
<dbReference type="Pfam" id="PF01593">
    <property type="entry name" value="Amino_oxidase"/>
    <property type="match status" value="1"/>
</dbReference>
<gene>
    <name evidence="2" type="ORF">HYPSUDRAFT_172807</name>
</gene>
<keyword evidence="3" id="KW-1185">Reference proteome</keyword>
<dbReference type="Gene3D" id="3.90.660.10">
    <property type="match status" value="2"/>
</dbReference>
<sequence length="645" mass="72800">MSPITTDPSSVYIKVAQYYVHQKLEKLKNSKLHFKIPHEDGPASFSWDHLYAHKPTQGQPVRVAIIGAGVAGLRTAMLLQQLEIPYKIFEANDGPGGRLFTYHFPSDPKKSPPGKHDYYEVGGMRFPNNAANQPTFDLFEELGFRFRNAENPDGELIPFIYGKPDNIRHFNKITTTASAVADGFNVFDEGIPGGNVPRGFTDMQDVDKDGNVYRGVDACFFKAFNDLRAKLLEDFETEWPKLLAEWDWASTRSYLAQADELKFPPPVIDWIEKHKSGTGRYARAVVEEVLESITFDHPKSEQFDWWCIEGGSEVLIGKMLATLKTKPVYKHRVTAVAEEPSDDPLKRMKVSILGQEDEHFSHVVSTVAFSVLRTINTDGVRMNFNQREAMRSLIYGQSIKVGIKFKTRWWEAGIGGTAPQIGGASRTDRQSRVVVYPSYGVNKDGEGEDGPGVLMVSYNWDQDAARFGALIRNTESRSEHPDPARPRLPSEQILLDQIYQDLAVLHAPDNTNPENVEKFKRFLIEETLDFHGFDWYHNQFTMGAFAQFAPGQFSTLYADILQPAGRHGNFHFAGELASHHHAWVAGALDSAARVASHINHFHQGPTWAREAKRIKLPRSLVFDSDESANNWHLWGLVEEEPKVKS</sequence>
<proteinExistence type="predicted"/>
<dbReference type="InterPro" id="IPR002937">
    <property type="entry name" value="Amino_oxidase"/>
</dbReference>
<dbReference type="SUPFAM" id="SSF51905">
    <property type="entry name" value="FAD/NAD(P)-binding domain"/>
    <property type="match status" value="1"/>
</dbReference>